<protein>
    <recommendedName>
        <fullName evidence="5">Zinc finger DksA/TraR C4-type domain-containing protein</fullName>
    </recommendedName>
</protein>
<evidence type="ECO:0000256" key="3">
    <source>
        <dbReference type="ARBA" id="ARBA00022833"/>
    </source>
</evidence>
<dbReference type="InterPro" id="IPR000962">
    <property type="entry name" value="Znf_DskA_TraR"/>
</dbReference>
<evidence type="ECO:0000259" key="5">
    <source>
        <dbReference type="Pfam" id="PF01258"/>
    </source>
</evidence>
<dbReference type="SUPFAM" id="SSF57716">
    <property type="entry name" value="Glucocorticoid receptor-like (DNA-binding domain)"/>
    <property type="match status" value="1"/>
</dbReference>
<dbReference type="Pfam" id="PF01258">
    <property type="entry name" value="zf-dskA_traR"/>
    <property type="match status" value="1"/>
</dbReference>
<dbReference type="Gene3D" id="1.20.120.910">
    <property type="entry name" value="DksA, coiled-coil domain"/>
    <property type="match status" value="1"/>
</dbReference>
<name>F4MN41_9BACT</name>
<feature type="zinc finger region" description="dksA C4-type" evidence="4">
    <location>
        <begin position="81"/>
        <end position="105"/>
    </location>
</feature>
<reference evidence="6" key="1">
    <citation type="submission" date="2010-05" db="EMBL/GenBank/DDBJ databases">
        <authorList>
            <person name="Genoscope - CEA"/>
        </authorList>
    </citation>
    <scope>NUCLEOTIDE SEQUENCE</scope>
</reference>
<organism evidence="6">
    <name type="scientific">uncultured Flavobacteriia bacterium</name>
    <dbReference type="NCBI Taxonomy" id="212695"/>
    <lineage>
        <taxon>Bacteria</taxon>
        <taxon>Pseudomonadati</taxon>
        <taxon>Bacteroidota</taxon>
        <taxon>Flavobacteriia</taxon>
        <taxon>environmental samples</taxon>
    </lineage>
</organism>
<evidence type="ECO:0000256" key="4">
    <source>
        <dbReference type="PROSITE-ProRule" id="PRU00510"/>
    </source>
</evidence>
<evidence type="ECO:0000313" key="6">
    <source>
        <dbReference type="EMBL" id="CBL87554.1"/>
    </source>
</evidence>
<sequence>MDKQRIKNKILEKIVLIRDEIEELKLLTRPIAPENAIGRVSRMDAINNKAINDRALFQAKDKLRKLQLSLARVNDKDFGKCRSCNGEIQEGRLLLMPESNTCVSCASRK</sequence>
<accession>F4MN41</accession>
<feature type="domain" description="Zinc finger DksA/TraR C4-type" evidence="5">
    <location>
        <begin position="77"/>
        <end position="108"/>
    </location>
</feature>
<evidence type="ECO:0000256" key="2">
    <source>
        <dbReference type="ARBA" id="ARBA00022771"/>
    </source>
</evidence>
<dbReference type="AlphaFoldDB" id="F4MN41"/>
<dbReference type="GO" id="GO:0008270">
    <property type="term" value="F:zinc ion binding"/>
    <property type="evidence" value="ECO:0007669"/>
    <property type="project" value="UniProtKB-KW"/>
</dbReference>
<keyword evidence="1" id="KW-0479">Metal-binding</keyword>
<proteinExistence type="predicted"/>
<dbReference type="PROSITE" id="PS51128">
    <property type="entry name" value="ZF_DKSA_2"/>
    <property type="match status" value="1"/>
</dbReference>
<keyword evidence="2" id="KW-0863">Zinc-finger</keyword>
<gene>
    <name evidence="6" type="ORF">S18_906_0012</name>
</gene>
<evidence type="ECO:0000256" key="1">
    <source>
        <dbReference type="ARBA" id="ARBA00022723"/>
    </source>
</evidence>
<keyword evidence="3" id="KW-0862">Zinc</keyword>
<dbReference type="EMBL" id="FQ032827">
    <property type="protein sequence ID" value="CBL87554.1"/>
    <property type="molecule type" value="Genomic_DNA"/>
</dbReference>
<reference evidence="6" key="2">
    <citation type="journal article" date="2012" name="Environ. Microbiol.">
        <title>Genomic content of uncultured Bacteroidetes from contrasting oceanic provinces in the North Atlantic Ocean.</title>
        <authorList>
            <person name="Gomez-Pereira P.R."/>
            <person name="Schuler M."/>
            <person name="Fuchs B.M."/>
            <person name="Bennke C."/>
            <person name="Teeling H."/>
            <person name="Waldmann J."/>
            <person name="Richter M."/>
            <person name="Barbe V."/>
            <person name="Bataille E."/>
            <person name="Glockner F.O."/>
            <person name="Amann R."/>
        </authorList>
    </citation>
    <scope>NUCLEOTIDE SEQUENCE</scope>
</reference>